<gene>
    <name evidence="3" type="ORF">LR394_20185</name>
</gene>
<accession>A0A9X1NG14</accession>
<evidence type="ECO:0000313" key="3">
    <source>
        <dbReference type="EMBL" id="MCD5313229.1"/>
    </source>
</evidence>
<name>A0A9X1NG14_9ACTN</name>
<comment type="caution">
    <text evidence="3">The sequence shown here is derived from an EMBL/GenBank/DDBJ whole genome shotgun (WGS) entry which is preliminary data.</text>
</comment>
<dbReference type="AlphaFoldDB" id="A0A9X1NG14"/>
<organism evidence="3 4">
    <name type="scientific">Kineosporia babensis</name>
    <dbReference type="NCBI Taxonomy" id="499548"/>
    <lineage>
        <taxon>Bacteria</taxon>
        <taxon>Bacillati</taxon>
        <taxon>Actinomycetota</taxon>
        <taxon>Actinomycetes</taxon>
        <taxon>Kineosporiales</taxon>
        <taxon>Kineosporiaceae</taxon>
        <taxon>Kineosporia</taxon>
    </lineage>
</organism>
<dbReference type="EMBL" id="JAJOMB010000011">
    <property type="protein sequence ID" value="MCD5313229.1"/>
    <property type="molecule type" value="Genomic_DNA"/>
</dbReference>
<evidence type="ECO:0000256" key="2">
    <source>
        <dbReference type="SAM" id="Phobius"/>
    </source>
</evidence>
<feature type="region of interest" description="Disordered" evidence="1">
    <location>
        <begin position="92"/>
        <end position="131"/>
    </location>
</feature>
<evidence type="ECO:0000313" key="4">
    <source>
        <dbReference type="Proteomes" id="UP001138997"/>
    </source>
</evidence>
<reference evidence="3" key="1">
    <citation type="submission" date="2021-11" db="EMBL/GenBank/DDBJ databases">
        <title>Streptomyces corallinus and Kineosporia corallina sp. nov., two new coral-derived marine actinobacteria.</title>
        <authorList>
            <person name="Buangrab K."/>
            <person name="Sutthacheep M."/>
            <person name="Yeemin T."/>
            <person name="Harunari E."/>
            <person name="Igarashi Y."/>
            <person name="Sripreechasak P."/>
            <person name="Kanchanasin P."/>
            <person name="Tanasupawat S."/>
            <person name="Phongsopitanun W."/>
        </authorList>
    </citation>
    <scope>NUCLEOTIDE SEQUENCE</scope>
    <source>
        <strain evidence="3">JCM 31032</strain>
    </source>
</reference>
<feature type="transmembrane region" description="Helical" evidence="2">
    <location>
        <begin position="35"/>
        <end position="54"/>
    </location>
</feature>
<proteinExistence type="predicted"/>
<keyword evidence="2" id="KW-1133">Transmembrane helix</keyword>
<keyword evidence="2" id="KW-0812">Transmembrane</keyword>
<dbReference type="Proteomes" id="UP001138997">
    <property type="component" value="Unassembled WGS sequence"/>
</dbReference>
<feature type="compositionally biased region" description="Polar residues" evidence="1">
    <location>
        <begin position="92"/>
        <end position="107"/>
    </location>
</feature>
<keyword evidence="4" id="KW-1185">Reference proteome</keyword>
<protein>
    <submittedName>
        <fullName evidence="3">Uncharacterized protein</fullName>
    </submittedName>
</protein>
<feature type="transmembrane region" description="Helical" evidence="2">
    <location>
        <begin position="66"/>
        <end position="87"/>
    </location>
</feature>
<dbReference type="RefSeq" id="WP_231444229.1">
    <property type="nucleotide sequence ID" value="NZ_JAJOMB010000011.1"/>
</dbReference>
<keyword evidence="2" id="KW-0472">Membrane</keyword>
<sequence length="153" mass="16366">MGKKNIPQQGDSSSVRSNAARALRWLSQQLVHKDGGLLATVRGLLVAGLLAAAAKFVPQAYLPDDIWQASTYLLIFVLVVMGLVLIVRRRNSVPTKTAPPSTDNSGETPAELPATLRPYEPAGPSTEGGASTRNVLDLHVHIHVDTRGPDDEP</sequence>
<evidence type="ECO:0000256" key="1">
    <source>
        <dbReference type="SAM" id="MobiDB-lite"/>
    </source>
</evidence>